<protein>
    <submittedName>
        <fullName evidence="3">DegT/DnrJ/EryC1/StrS family aminotransferase</fullName>
        <ecNumber evidence="3">2.6.1.-</ecNumber>
    </submittedName>
</protein>
<dbReference type="PIRSF" id="PIRSF000390">
    <property type="entry name" value="PLP_StrS"/>
    <property type="match status" value="1"/>
</dbReference>
<evidence type="ECO:0000313" key="4">
    <source>
        <dbReference type="Proteomes" id="UP001230908"/>
    </source>
</evidence>
<comment type="cofactor">
    <cofactor evidence="1">
        <name>pyridoxal 5'-phosphate</name>
        <dbReference type="ChEBI" id="CHEBI:597326"/>
    </cofactor>
</comment>
<organism evidence="3 4">
    <name type="scientific">Phytohabitans maris</name>
    <dbReference type="NCBI Taxonomy" id="3071409"/>
    <lineage>
        <taxon>Bacteria</taxon>
        <taxon>Bacillati</taxon>
        <taxon>Actinomycetota</taxon>
        <taxon>Actinomycetes</taxon>
        <taxon>Micromonosporales</taxon>
        <taxon>Micromonosporaceae</taxon>
    </lineage>
</organism>
<dbReference type="SUPFAM" id="SSF53383">
    <property type="entry name" value="PLP-dependent transferases"/>
    <property type="match status" value="1"/>
</dbReference>
<dbReference type="InterPro" id="IPR000653">
    <property type="entry name" value="DegT/StrS_aminotransferase"/>
</dbReference>
<comment type="caution">
    <text evidence="3">The sequence shown here is derived from an EMBL/GenBank/DDBJ whole genome shotgun (WGS) entry which is preliminary data.</text>
</comment>
<evidence type="ECO:0000256" key="2">
    <source>
        <dbReference type="RuleBase" id="RU004508"/>
    </source>
</evidence>
<dbReference type="Gene3D" id="3.90.1150.10">
    <property type="entry name" value="Aspartate Aminotransferase, domain 1"/>
    <property type="match status" value="1"/>
</dbReference>
<dbReference type="InterPro" id="IPR015424">
    <property type="entry name" value="PyrdxlP-dep_Trfase"/>
</dbReference>
<dbReference type="PANTHER" id="PTHR30244:SF34">
    <property type="entry name" value="DTDP-4-AMINO-4,6-DIDEOXYGALACTOSE TRANSAMINASE"/>
    <property type="match status" value="1"/>
</dbReference>
<reference evidence="3 4" key="1">
    <citation type="submission" date="2023-08" db="EMBL/GenBank/DDBJ databases">
        <title>Phytohabitans sansha sp. nov., isolated from marine sediment.</title>
        <authorList>
            <person name="Zhao Y."/>
            <person name="Yi K."/>
        </authorList>
    </citation>
    <scope>NUCLEOTIDE SEQUENCE [LARGE SCALE GENOMIC DNA]</scope>
    <source>
        <strain evidence="3 4">ZYX-F-186</strain>
    </source>
</reference>
<proteinExistence type="inferred from homology"/>
<dbReference type="CDD" id="cd00616">
    <property type="entry name" value="AHBA_syn"/>
    <property type="match status" value="1"/>
</dbReference>
<keyword evidence="2" id="KW-0663">Pyridoxal phosphate</keyword>
<dbReference type="InterPro" id="IPR015422">
    <property type="entry name" value="PyrdxlP-dep_Trfase_small"/>
</dbReference>
<accession>A0ABU0ZMM4</accession>
<dbReference type="Gene3D" id="3.40.640.10">
    <property type="entry name" value="Type I PLP-dependent aspartate aminotransferase-like (Major domain)"/>
    <property type="match status" value="1"/>
</dbReference>
<dbReference type="InterPro" id="IPR015421">
    <property type="entry name" value="PyrdxlP-dep_Trfase_major"/>
</dbReference>
<dbReference type="Pfam" id="PF01041">
    <property type="entry name" value="DegT_DnrJ_EryC1"/>
    <property type="match status" value="1"/>
</dbReference>
<comment type="similarity">
    <text evidence="2">Belongs to the DegT/DnrJ/EryC1 family.</text>
</comment>
<dbReference type="Proteomes" id="UP001230908">
    <property type="component" value="Unassembled WGS sequence"/>
</dbReference>
<dbReference type="PANTHER" id="PTHR30244">
    <property type="entry name" value="TRANSAMINASE"/>
    <property type="match status" value="1"/>
</dbReference>
<keyword evidence="4" id="KW-1185">Reference proteome</keyword>
<keyword evidence="3" id="KW-0032">Aminotransferase</keyword>
<dbReference type="RefSeq" id="WP_308715479.1">
    <property type="nucleotide sequence ID" value="NZ_JAVHUY010000028.1"/>
</dbReference>
<dbReference type="GO" id="GO:0008483">
    <property type="term" value="F:transaminase activity"/>
    <property type="evidence" value="ECO:0007669"/>
    <property type="project" value="UniProtKB-KW"/>
</dbReference>
<keyword evidence="3" id="KW-0808">Transferase</keyword>
<evidence type="ECO:0000256" key="1">
    <source>
        <dbReference type="ARBA" id="ARBA00001933"/>
    </source>
</evidence>
<dbReference type="EMBL" id="JAVHUY010000028">
    <property type="protein sequence ID" value="MDQ7908213.1"/>
    <property type="molecule type" value="Genomic_DNA"/>
</dbReference>
<name>A0ABU0ZMM4_9ACTN</name>
<gene>
    <name evidence="3" type="ORF">RB614_27175</name>
</gene>
<evidence type="ECO:0000313" key="3">
    <source>
        <dbReference type="EMBL" id="MDQ7908213.1"/>
    </source>
</evidence>
<dbReference type="EC" id="2.6.1.-" evidence="3"/>
<sequence length="384" mass="40739">MTRRFPVAKPCLGELEEKYVLDAVRSGWVSSHGPYLRRFEEDFAARCGVPAAVATANGTVALHLALAAAGIGPGDEVVVPALTYVASANAVTYCGATPVFVDVSPATWCVDVAQVAAAVGPRTRAVLAVDLYGHPADYAALRRLCDRHGLLLVADAAESFGASVAGRPVGELADVSTFSFFGNKIITAGEGGCVTTARADLAERMRLLRNQGMDPRRRYHFLEVGFNYRMTNVAAALLCAQMERSGQILGRREEILQRYDEGLAGALEPQPVAPGVRRAPWMASFLVPAGAPVGQRDRLGAALDRLGVETRPFFSPIPGLPPYAGAPRRPHPVATDLGRRGLNLPTYGDLTNSDVDEVVSRVRRALGSLGSPAEAPAAGRSSRV</sequence>